<feature type="compositionally biased region" description="Basic and acidic residues" evidence="1">
    <location>
        <begin position="295"/>
        <end position="310"/>
    </location>
</feature>
<name>G0S6L4_CHATD</name>
<dbReference type="SUPFAM" id="SSF55753">
    <property type="entry name" value="Actin depolymerizing proteins"/>
    <property type="match status" value="1"/>
</dbReference>
<feature type="region of interest" description="Disordered" evidence="1">
    <location>
        <begin position="1039"/>
        <end position="1094"/>
    </location>
</feature>
<feature type="compositionally biased region" description="Low complexity" evidence="1">
    <location>
        <begin position="934"/>
        <end position="950"/>
    </location>
</feature>
<feature type="region of interest" description="Disordered" evidence="1">
    <location>
        <begin position="142"/>
        <end position="589"/>
    </location>
</feature>
<evidence type="ECO:0000256" key="1">
    <source>
        <dbReference type="SAM" id="MobiDB-lite"/>
    </source>
</evidence>
<feature type="compositionally biased region" description="Low complexity" evidence="1">
    <location>
        <begin position="363"/>
        <end position="376"/>
    </location>
</feature>
<feature type="compositionally biased region" description="Basic and acidic residues" evidence="1">
    <location>
        <begin position="151"/>
        <end position="166"/>
    </location>
</feature>
<dbReference type="InterPro" id="IPR029006">
    <property type="entry name" value="ADF-H/Gelsolin-like_dom_sf"/>
</dbReference>
<dbReference type="EMBL" id="GL988041">
    <property type="protein sequence ID" value="EGS20825.1"/>
    <property type="molecule type" value="Genomic_DNA"/>
</dbReference>
<feature type="compositionally biased region" description="Low complexity" evidence="1">
    <location>
        <begin position="227"/>
        <end position="240"/>
    </location>
</feature>
<dbReference type="HOGENOM" id="CLU_004392_0_0_1"/>
<feature type="compositionally biased region" description="Basic and acidic residues" evidence="1">
    <location>
        <begin position="513"/>
        <end position="522"/>
    </location>
</feature>
<dbReference type="GeneID" id="18256701"/>
<feature type="region of interest" description="Disordered" evidence="1">
    <location>
        <begin position="898"/>
        <end position="990"/>
    </location>
</feature>
<accession>G0S6L4</accession>
<feature type="region of interest" description="Disordered" evidence="1">
    <location>
        <begin position="835"/>
        <end position="870"/>
    </location>
</feature>
<feature type="compositionally biased region" description="Polar residues" evidence="1">
    <location>
        <begin position="266"/>
        <end position="277"/>
    </location>
</feature>
<reference evidence="2 3" key="1">
    <citation type="journal article" date="2011" name="Cell">
        <title>Insight into structure and assembly of the nuclear pore complex by utilizing the genome of a eukaryotic thermophile.</title>
        <authorList>
            <person name="Amlacher S."/>
            <person name="Sarges P."/>
            <person name="Flemming D."/>
            <person name="van Noort V."/>
            <person name="Kunze R."/>
            <person name="Devos D.P."/>
            <person name="Arumugam M."/>
            <person name="Bork P."/>
            <person name="Hurt E."/>
        </authorList>
    </citation>
    <scope>NUCLEOTIDE SEQUENCE [LARGE SCALE GENOMIC DNA]</scope>
    <source>
        <strain evidence="3">DSM 1495 / CBS 144.50 / IMI 039719</strain>
    </source>
</reference>
<feature type="compositionally biased region" description="Polar residues" evidence="1">
    <location>
        <begin position="751"/>
        <end position="763"/>
    </location>
</feature>
<dbReference type="Proteomes" id="UP000008066">
    <property type="component" value="Unassembled WGS sequence"/>
</dbReference>
<dbReference type="KEGG" id="cthr:CTHT_0026630"/>
<feature type="compositionally biased region" description="Polar residues" evidence="1">
    <location>
        <begin position="472"/>
        <end position="484"/>
    </location>
</feature>
<feature type="compositionally biased region" description="Basic and acidic residues" evidence="1">
    <location>
        <begin position="951"/>
        <end position="986"/>
    </location>
</feature>
<organism evidence="3">
    <name type="scientific">Chaetomium thermophilum (strain DSM 1495 / CBS 144.50 / IMI 039719)</name>
    <name type="common">Thermochaetoides thermophila</name>
    <dbReference type="NCBI Taxonomy" id="759272"/>
    <lineage>
        <taxon>Eukaryota</taxon>
        <taxon>Fungi</taxon>
        <taxon>Dikarya</taxon>
        <taxon>Ascomycota</taxon>
        <taxon>Pezizomycotina</taxon>
        <taxon>Sordariomycetes</taxon>
        <taxon>Sordariomycetidae</taxon>
        <taxon>Sordariales</taxon>
        <taxon>Chaetomiaceae</taxon>
        <taxon>Thermochaetoides</taxon>
    </lineage>
</organism>
<dbReference type="eggNOG" id="ENOG502RYYT">
    <property type="taxonomic scope" value="Eukaryota"/>
</dbReference>
<evidence type="ECO:0000313" key="2">
    <source>
        <dbReference type="EMBL" id="EGS20825.1"/>
    </source>
</evidence>
<proteinExistence type="predicted"/>
<feature type="region of interest" description="Disordered" evidence="1">
    <location>
        <begin position="689"/>
        <end position="790"/>
    </location>
</feature>
<feature type="region of interest" description="Disordered" evidence="1">
    <location>
        <begin position="613"/>
        <end position="660"/>
    </location>
</feature>
<keyword evidence="3" id="KW-1185">Reference proteome</keyword>
<feature type="compositionally biased region" description="Low complexity" evidence="1">
    <location>
        <begin position="1047"/>
        <end position="1059"/>
    </location>
</feature>
<protein>
    <recommendedName>
        <fullName evidence="4">GPI-anchored cell surface glycoprotein</fullName>
    </recommendedName>
</protein>
<dbReference type="OMA" id="GNTLQCA"/>
<evidence type="ECO:0008006" key="4">
    <source>
        <dbReference type="Google" id="ProtNLM"/>
    </source>
</evidence>
<feature type="compositionally biased region" description="Basic and acidic residues" evidence="1">
    <location>
        <begin position="400"/>
        <end position="424"/>
    </location>
</feature>
<feature type="compositionally biased region" description="Basic and acidic residues" evidence="1">
    <location>
        <begin position="648"/>
        <end position="660"/>
    </location>
</feature>
<feature type="compositionally biased region" description="Low complexity" evidence="1">
    <location>
        <begin position="523"/>
        <end position="535"/>
    </location>
</feature>
<dbReference type="RefSeq" id="XP_006693121.1">
    <property type="nucleotide sequence ID" value="XM_006693058.1"/>
</dbReference>
<feature type="compositionally biased region" description="Polar residues" evidence="1">
    <location>
        <begin position="1074"/>
        <end position="1090"/>
    </location>
</feature>
<dbReference type="Gene3D" id="3.40.20.10">
    <property type="entry name" value="Severin"/>
    <property type="match status" value="1"/>
</dbReference>
<sequence>MSLNGLDNEQVKEAFETAAAEPGGCRDEVELLGRGNGGIVELRNLISQYEEKSPLYGYLRYRRRNVIIRYLPEDCSRLIQARVTVHFEAVCDRFSPYDTVFAIADAKELTDTKLSAACSLHAASNSTSSTTSSVRRRRLMEIAEEEEEEERERKRQSVVKDEERPKSPPPSLPSDFPVKLDAELAKSPEASQFSSDPEPPQFTGVPRPSSPATTLDEVSGRPSSQTSRSDYYYPSSYPYSKPRVKLAPRPSAEGRPRSAAGAANRPISTLPANIKSLSNRKARSHSQGQDEEPSESIKEEAEEYSVKPSEEQTASLENDPVASAPAPEPIMPVATAPPAKQNTMTPEKVRLLKAMKLREKKMASMQSTSAQAADTSEAGGTDAPPGNKGDDETAPEEVCAEEKAGDREDIQHEFTADSESKTETAADNASVDTHIDSHATSPLAASDIGDSTQASSLSDSTDETLLAKEPESTPSPDSGETTPQGDVADSVGKQDAGASSESKDDQTENNASEQKDDKEHFETASGATEGTAAVAKVTAVSDSNDKTSPTESFVENQDGSRPSSENPKGLAEAPVLDSAAAAGDNSGKVESAPAIRLPVSKFSATSAQAVPAIVSEQPASETPESFAADAANLQDKNDNASNSAEAVEGSKSRRKVPEPIKTVIEDSEAHKRRSVISILDNDGFMDELQSAPVEQATPVPVAKSPLSSCLSVDNDSKKALSGPEKAAPAPRPGLLRTASNPVRNSVFGDSPVTTPRSASSGNAYLQRLQQQQQQQQIAASELRPKNTKLGSSISQRIKALEKLSGNANSQEFVPKERPSATFFAVRKASTREIVRSPSIAERANTLSANPSPSPPGSTESSPEARRGRSGSLVNRLSIFEGGMPPRGRPESVQVTARIVRDPNQPYPRAPESKTGDYPPLDLKQSPLVVDVHNRSSSRSPVRPSSVMSFRSSDRDNKHGLLEGRLSRDHGTTDNQASEEKDFDGPHPRRRSSLSLMKELIRGAKSPSTDNLAASGSQLQTLPMQHSVVGSLARHLSIGSRRSSVEQNSSAASNGAGLLSPSRTADGADSESEVKSTYSSGATSPNQSKGSRASRFMRRLSNTLTTGRKNTSPAISPTVAEENVAEVEAASKANAAATLVPPTQPTIVAYMGDVNVQFPDNLLWKRRSICLDSHGFLILSAVQGSAMSSNRHSALIKRYHMSDFKFPYAPDVELQELPNSVVLDFIDGSGLQIACEDRAGQMNVLKILQDAHRKHTSFGQ</sequence>
<dbReference type="AlphaFoldDB" id="G0S6L4"/>
<gene>
    <name evidence="2" type="ORF">CTHT_0026630</name>
</gene>
<dbReference type="OrthoDB" id="74412at2759"/>
<evidence type="ECO:0000313" key="3">
    <source>
        <dbReference type="Proteomes" id="UP000008066"/>
    </source>
</evidence>
<dbReference type="STRING" id="759272.G0S6L4"/>
<feature type="compositionally biased region" description="Polar residues" evidence="1">
    <location>
        <begin position="540"/>
        <end position="566"/>
    </location>
</feature>